<dbReference type="RefSeq" id="WP_190616597.1">
    <property type="nucleotide sequence ID" value="NZ_CP061538.1"/>
</dbReference>
<evidence type="ECO:0000256" key="4">
    <source>
        <dbReference type="ARBA" id="ARBA00023136"/>
    </source>
</evidence>
<protein>
    <submittedName>
        <fullName evidence="7">ABC transporter ATP-binding protein</fullName>
    </submittedName>
</protein>
<dbReference type="GO" id="GO:0005524">
    <property type="term" value="F:ATP binding"/>
    <property type="evidence" value="ECO:0007669"/>
    <property type="project" value="UniProtKB-KW"/>
</dbReference>
<keyword evidence="3 5" id="KW-1133">Transmembrane helix</keyword>
<dbReference type="InterPro" id="IPR039421">
    <property type="entry name" value="Type_1_exporter"/>
</dbReference>
<keyword evidence="7" id="KW-0547">Nucleotide-binding</keyword>
<evidence type="ECO:0000256" key="2">
    <source>
        <dbReference type="ARBA" id="ARBA00022692"/>
    </source>
</evidence>
<dbReference type="Gene3D" id="1.20.1560.10">
    <property type="entry name" value="ABC transporter type 1, transmembrane domain"/>
    <property type="match status" value="1"/>
</dbReference>
<dbReference type="Pfam" id="PF00664">
    <property type="entry name" value="ABC_membrane"/>
    <property type="match status" value="1"/>
</dbReference>
<keyword evidence="2 5" id="KW-0812">Transmembrane</keyword>
<dbReference type="GO" id="GO:0005886">
    <property type="term" value="C:plasma membrane"/>
    <property type="evidence" value="ECO:0007669"/>
    <property type="project" value="UniProtKB-SubCell"/>
</dbReference>
<dbReference type="InterPro" id="IPR036640">
    <property type="entry name" value="ABC1_TM_sf"/>
</dbReference>
<dbReference type="Proteomes" id="UP000516421">
    <property type="component" value="Chromosome"/>
</dbReference>
<feature type="transmembrane region" description="Helical" evidence="5">
    <location>
        <begin position="160"/>
        <end position="184"/>
    </location>
</feature>
<comment type="subcellular location">
    <subcellularLocation>
        <location evidence="1">Cell membrane</location>
        <topology evidence="1">Multi-pass membrane protein</topology>
    </subcellularLocation>
</comment>
<organism evidence="7 8">
    <name type="scientific">Rothia amarae</name>
    <dbReference type="NCBI Taxonomy" id="169480"/>
    <lineage>
        <taxon>Bacteria</taxon>
        <taxon>Bacillati</taxon>
        <taxon>Actinomycetota</taxon>
        <taxon>Actinomycetes</taxon>
        <taxon>Micrococcales</taxon>
        <taxon>Micrococcaceae</taxon>
        <taxon>Rothia</taxon>
    </lineage>
</organism>
<evidence type="ECO:0000259" key="6">
    <source>
        <dbReference type="PROSITE" id="PS50929"/>
    </source>
</evidence>
<evidence type="ECO:0000313" key="8">
    <source>
        <dbReference type="Proteomes" id="UP000516421"/>
    </source>
</evidence>
<keyword evidence="8" id="KW-1185">Reference proteome</keyword>
<gene>
    <name evidence="7" type="ORF">IDM48_06565</name>
</gene>
<dbReference type="GO" id="GO:0140359">
    <property type="term" value="F:ABC-type transporter activity"/>
    <property type="evidence" value="ECO:0007669"/>
    <property type="project" value="InterPro"/>
</dbReference>
<dbReference type="InterPro" id="IPR003439">
    <property type="entry name" value="ABC_transporter-like_ATP-bd"/>
</dbReference>
<dbReference type="PANTHER" id="PTHR24221:SF654">
    <property type="entry name" value="ATP-BINDING CASSETTE SUB-FAMILY B MEMBER 6"/>
    <property type="match status" value="1"/>
</dbReference>
<dbReference type="InterPro" id="IPR017871">
    <property type="entry name" value="ABC_transporter-like_CS"/>
</dbReference>
<dbReference type="PROSITE" id="PS00211">
    <property type="entry name" value="ABC_TRANSPORTER_1"/>
    <property type="match status" value="1"/>
</dbReference>
<feature type="transmembrane region" description="Helical" evidence="5">
    <location>
        <begin position="254"/>
        <end position="273"/>
    </location>
</feature>
<dbReference type="SUPFAM" id="SSF52540">
    <property type="entry name" value="P-loop containing nucleoside triphosphate hydrolases"/>
    <property type="match status" value="1"/>
</dbReference>
<dbReference type="SUPFAM" id="SSF90123">
    <property type="entry name" value="ABC transporter transmembrane region"/>
    <property type="match status" value="1"/>
</dbReference>
<dbReference type="EMBL" id="CP061538">
    <property type="protein sequence ID" value="QNV39087.1"/>
    <property type="molecule type" value="Genomic_DNA"/>
</dbReference>
<keyword evidence="7" id="KW-0067">ATP-binding</keyword>
<dbReference type="InterPro" id="IPR011527">
    <property type="entry name" value="ABC1_TM_dom"/>
</dbReference>
<dbReference type="AlphaFoldDB" id="A0A7H2BHE1"/>
<evidence type="ECO:0000256" key="3">
    <source>
        <dbReference type="ARBA" id="ARBA00022989"/>
    </source>
</evidence>
<sequence>MPSKKISEQNSLQNAEDNPRFSLIPPGFRYPKWRFILPFITETISGTALVFMPALVARIIELFTIGDVQQAWIDITGLCLLVLFLSLNEKIGWGTCFRTIVMLERDWKLYAGSLVPRSSQAGDPGAIVAVINKDTRNVANTLQPLNQAFSSFAIAFFGTIQLWLLSPLLAVSGLGGMILTIVLLTRISKILEQRAEIFRDKIGISTSKASDIATSIRTIVGLGAGQTMLGRYRTSALDVRKAQLAYERVHSWQGAARVFLIGCTTTVTIALALRGHTLNGAWITSIDPSHLVTVSGVLAMMVGPIWAVEMFLLIYRDAKVAHRRIVGLEKRSEPTASLASQSHEHAGSSQPLPASFAQLRLNAETRRVVYINPRSVGLTAQEYAETLVEYLRVNSDNREEILLSEPNPMIFAGTLEDHLTSGPPALTIDEREEYLKLTDSLEIAHRLGGENPTDYWLAEISAEGTNLSGGQRQRLALARAYAQKKPVLVLTEPVNSVDEPSQQFIFNQLEKYAGNPGVLEHLREVYIISTTMEVDRRIARANQRQGE</sequence>
<dbReference type="Gene3D" id="3.40.50.300">
    <property type="entry name" value="P-loop containing nucleotide triphosphate hydrolases"/>
    <property type="match status" value="1"/>
</dbReference>
<dbReference type="InterPro" id="IPR027417">
    <property type="entry name" value="P-loop_NTPase"/>
</dbReference>
<proteinExistence type="predicted"/>
<name>A0A7H2BHE1_9MICC</name>
<accession>A0A7H2BHE1</accession>
<dbReference type="PANTHER" id="PTHR24221">
    <property type="entry name" value="ATP-BINDING CASSETTE SUB-FAMILY B"/>
    <property type="match status" value="1"/>
</dbReference>
<evidence type="ECO:0000256" key="5">
    <source>
        <dbReference type="SAM" id="Phobius"/>
    </source>
</evidence>
<dbReference type="PROSITE" id="PS50929">
    <property type="entry name" value="ABC_TM1F"/>
    <property type="match status" value="1"/>
</dbReference>
<keyword evidence="4 5" id="KW-0472">Membrane</keyword>
<dbReference type="GO" id="GO:0016887">
    <property type="term" value="F:ATP hydrolysis activity"/>
    <property type="evidence" value="ECO:0007669"/>
    <property type="project" value="InterPro"/>
</dbReference>
<feature type="transmembrane region" description="Helical" evidence="5">
    <location>
        <begin position="35"/>
        <end position="59"/>
    </location>
</feature>
<evidence type="ECO:0000256" key="1">
    <source>
        <dbReference type="ARBA" id="ARBA00004651"/>
    </source>
</evidence>
<dbReference type="Pfam" id="PF00005">
    <property type="entry name" value="ABC_tran"/>
    <property type="match status" value="1"/>
</dbReference>
<feature type="transmembrane region" description="Helical" evidence="5">
    <location>
        <begin position="293"/>
        <end position="315"/>
    </location>
</feature>
<dbReference type="KEGG" id="rama:IDM48_06565"/>
<feature type="domain" description="ABC transmembrane type-1" evidence="6">
    <location>
        <begin position="124"/>
        <end position="305"/>
    </location>
</feature>
<evidence type="ECO:0000313" key="7">
    <source>
        <dbReference type="EMBL" id="QNV39087.1"/>
    </source>
</evidence>
<reference evidence="7 8" key="1">
    <citation type="submission" date="2020-09" db="EMBL/GenBank/DDBJ databases">
        <title>Investigation of environmental microbe.</title>
        <authorList>
            <person name="Ou Y."/>
            <person name="Kang Q."/>
        </authorList>
    </citation>
    <scope>NUCLEOTIDE SEQUENCE [LARGE SCALE GENOMIC DNA]</scope>
    <source>
        <strain evidence="7 8">KJZ-9</strain>
    </source>
</reference>